<dbReference type="AlphaFoldDB" id="A0A5A5T586"/>
<evidence type="ECO:0000256" key="2">
    <source>
        <dbReference type="ARBA" id="ARBA00023125"/>
    </source>
</evidence>
<keyword evidence="6" id="KW-1185">Reference proteome</keyword>
<organism evidence="5 6">
    <name type="scientific">Dictyobacter arantiisoli</name>
    <dbReference type="NCBI Taxonomy" id="2014874"/>
    <lineage>
        <taxon>Bacteria</taxon>
        <taxon>Bacillati</taxon>
        <taxon>Chloroflexota</taxon>
        <taxon>Ktedonobacteria</taxon>
        <taxon>Ktedonobacterales</taxon>
        <taxon>Dictyobacteraceae</taxon>
        <taxon>Dictyobacter</taxon>
    </lineage>
</organism>
<dbReference type="Pfam" id="PF17874">
    <property type="entry name" value="TPR_MalT"/>
    <property type="match status" value="1"/>
</dbReference>
<accession>A0A5A5T586</accession>
<evidence type="ECO:0000256" key="1">
    <source>
        <dbReference type="ARBA" id="ARBA00023015"/>
    </source>
</evidence>
<dbReference type="InterPro" id="IPR000792">
    <property type="entry name" value="Tscrpt_reg_LuxR_C"/>
</dbReference>
<name>A0A5A5T586_9CHLR</name>
<dbReference type="PANTHER" id="PTHR44688:SF25">
    <property type="entry name" value="HTH LUXR-TYPE DOMAIN-CONTAINING PROTEIN"/>
    <property type="match status" value="1"/>
</dbReference>
<feature type="domain" description="HTH luxR-type" evidence="4">
    <location>
        <begin position="833"/>
        <end position="898"/>
    </location>
</feature>
<dbReference type="PRINTS" id="PR00038">
    <property type="entry name" value="HTHLUXR"/>
</dbReference>
<dbReference type="SUPFAM" id="SSF46894">
    <property type="entry name" value="C-terminal effector domain of the bipartite response regulators"/>
    <property type="match status" value="1"/>
</dbReference>
<protein>
    <submittedName>
        <fullName evidence="5">Helix-turn-helix transcriptional regulator</fullName>
    </submittedName>
</protein>
<keyword evidence="3" id="KW-0804">Transcription</keyword>
<evidence type="ECO:0000313" key="6">
    <source>
        <dbReference type="Proteomes" id="UP000322530"/>
    </source>
</evidence>
<comment type="caution">
    <text evidence="5">The sequence shown here is derived from an EMBL/GenBank/DDBJ whole genome shotgun (WGS) entry which is preliminary data.</text>
</comment>
<dbReference type="RefSeq" id="WP_172631754.1">
    <property type="nucleotide sequence ID" value="NZ_BIXY01000001.1"/>
</dbReference>
<dbReference type="CDD" id="cd06170">
    <property type="entry name" value="LuxR_C_like"/>
    <property type="match status" value="1"/>
</dbReference>
<dbReference type="EMBL" id="BIXY01000001">
    <property type="protein sequence ID" value="GCF06551.1"/>
    <property type="molecule type" value="Genomic_DNA"/>
</dbReference>
<evidence type="ECO:0000259" key="4">
    <source>
        <dbReference type="PROSITE" id="PS50043"/>
    </source>
</evidence>
<keyword evidence="2" id="KW-0238">DNA-binding</keyword>
<dbReference type="SMART" id="SM00421">
    <property type="entry name" value="HTH_LUXR"/>
    <property type="match status" value="1"/>
</dbReference>
<dbReference type="InterPro" id="IPR059106">
    <property type="entry name" value="WHD_MalT"/>
</dbReference>
<dbReference type="Proteomes" id="UP000322530">
    <property type="component" value="Unassembled WGS sequence"/>
</dbReference>
<dbReference type="Gene3D" id="1.10.10.10">
    <property type="entry name" value="Winged helix-like DNA-binding domain superfamily/Winged helix DNA-binding domain"/>
    <property type="match status" value="1"/>
</dbReference>
<proteinExistence type="predicted"/>
<dbReference type="PROSITE" id="PS00622">
    <property type="entry name" value="HTH_LUXR_1"/>
    <property type="match status" value="1"/>
</dbReference>
<dbReference type="InterPro" id="IPR016032">
    <property type="entry name" value="Sig_transdc_resp-reg_C-effctor"/>
</dbReference>
<dbReference type="Pfam" id="PF25873">
    <property type="entry name" value="WHD_MalT"/>
    <property type="match status" value="1"/>
</dbReference>
<dbReference type="Gene3D" id="1.25.40.10">
    <property type="entry name" value="Tetratricopeptide repeat domain"/>
    <property type="match status" value="1"/>
</dbReference>
<dbReference type="Gene3D" id="3.40.50.300">
    <property type="entry name" value="P-loop containing nucleotide triphosphate hydrolases"/>
    <property type="match status" value="1"/>
</dbReference>
<dbReference type="PROSITE" id="PS50043">
    <property type="entry name" value="HTH_LUXR_2"/>
    <property type="match status" value="1"/>
</dbReference>
<dbReference type="PANTHER" id="PTHR44688">
    <property type="entry name" value="DNA-BINDING TRANSCRIPTIONAL ACTIVATOR DEVR_DOSR"/>
    <property type="match status" value="1"/>
</dbReference>
<dbReference type="SUPFAM" id="SSF52540">
    <property type="entry name" value="P-loop containing nucleoside triphosphate hydrolases"/>
    <property type="match status" value="1"/>
</dbReference>
<evidence type="ECO:0000256" key="3">
    <source>
        <dbReference type="ARBA" id="ARBA00023163"/>
    </source>
</evidence>
<gene>
    <name evidence="5" type="primary">malT_1</name>
    <name evidence="5" type="ORF">KDI_01150</name>
</gene>
<evidence type="ECO:0000313" key="5">
    <source>
        <dbReference type="EMBL" id="GCF06551.1"/>
    </source>
</evidence>
<reference evidence="5 6" key="1">
    <citation type="submission" date="2019-01" db="EMBL/GenBank/DDBJ databases">
        <title>Draft genome sequence of Dictyobacter sp. Uno17.</title>
        <authorList>
            <person name="Wang C.M."/>
            <person name="Zheng Y."/>
            <person name="Sakai Y."/>
            <person name="Abe K."/>
            <person name="Yokota A."/>
            <person name="Yabe S."/>
        </authorList>
    </citation>
    <scope>NUCLEOTIDE SEQUENCE [LARGE SCALE GENOMIC DNA]</scope>
    <source>
        <strain evidence="5 6">Uno17</strain>
    </source>
</reference>
<dbReference type="InterPro" id="IPR036388">
    <property type="entry name" value="WH-like_DNA-bd_sf"/>
</dbReference>
<dbReference type="SUPFAM" id="SSF48452">
    <property type="entry name" value="TPR-like"/>
    <property type="match status" value="1"/>
</dbReference>
<dbReference type="InterPro" id="IPR027417">
    <property type="entry name" value="P-loop_NTPase"/>
</dbReference>
<dbReference type="InterPro" id="IPR041617">
    <property type="entry name" value="TPR_MalT"/>
</dbReference>
<dbReference type="GO" id="GO:0003677">
    <property type="term" value="F:DNA binding"/>
    <property type="evidence" value="ECO:0007669"/>
    <property type="project" value="UniProtKB-KW"/>
</dbReference>
<dbReference type="InterPro" id="IPR011990">
    <property type="entry name" value="TPR-like_helical_dom_sf"/>
</dbReference>
<dbReference type="GO" id="GO:0006355">
    <property type="term" value="P:regulation of DNA-templated transcription"/>
    <property type="evidence" value="ECO:0007669"/>
    <property type="project" value="InterPro"/>
</dbReference>
<keyword evidence="1" id="KW-0805">Transcription regulation</keyword>
<sequence>METSWNTQLLLATKLTVPRSYAQAVVPRVRLYQRLATAIHYPLTLLAAPAGFGKTTLLGEWLRDVPHVAAWLSLERSDNDLMRFWHYCVAALGTLHPEFAACIQPTQPLEEMLTALINTLVSYPTEDIFFVLDDYHVIDDPAIHESLAFFLAHLPAHCHLIISTRVDPALPLARLRVRGQILELRSTELRFTLEETEHYLVQGLQLSLESENMLSLQQGTEGWAAGLRLIAHALQGEIGIEARARLVTSSTHVNRDILHYLTEEVWMTLPAEIQEFLLETAILTRLHPALCDAVTGQTHGQRMLDWLEHANLFISLLDEQNCWYRYHPLFADLLRQRLLLCSPERLPELHLRASCWYEQAQMMNEAVEHALAADAFERAADLIEYCVWPLWIQGKTPLVFDWLARLHGHITLAARPMIAYLSCLVFLHAAQFAEYQQALCIARECWQETQNVEMLSCLCELQAYCALCQGDGPKVLAYTQEALAFQQHKSLASACSHVLQGAGYLYSGDLQQARVELLLGQRIGIQTHRVLAIAGAALYQGDLCALQGQFHEAMSFYSQCITNTGNCVIWFRVLAHVRAGQIYCEWNDLSHAREQSARVTMLSEHFWHGHRSTVATLLEARIAWAADKQDEALDLLDQLEAEVQRSEKSQLDLASIAALRIKYWLAQGKSAQAQDWLARMQPADLDGLGIRERELWCQARARVLLAQHQPELAVQLLVALLPALRTQGRVFDELQIQTVLVQAYAALEDSRHIRPALERLLTMAEAGGYRRLFLEEGQGIKSLLSDLYHRQQKRYSGDLQPSTLKYIHSLLLMFGCNVEPRDWQSWQKRAQRAQASLEQLSERELEVLKLIAEGNSNQQIACTLVVAESTIKTHLNNIYSKLNVNSRLQALTRAHAVGLLSP</sequence>
<dbReference type="Pfam" id="PF00196">
    <property type="entry name" value="GerE"/>
    <property type="match status" value="1"/>
</dbReference>